<gene>
    <name evidence="6" type="ORF">OBRU01_20460</name>
</gene>
<sequence>MSDFDNATEAASLAVQFDQGGQTDKAVECYRTAARLLDRIRDRLPPDKQVELRSKVREYLERATMLQEQKAAQALDRAEEIKGIKKMGSLSINENNKPVSGKHSYTDEEKEVLRQTSHINNNCFLPFMDVDLSEKFQYALPFEDRASELKLSAKQAKEFDSWIRPHELCTDPKMIVGDHNKNKEPVYNPFGKYMVKLHLNGVRRKVIIDDRLPYSKYGRLLCSFSNNKNEFWNIDLHALTGWIPERSAIRPSEPDFNADSLFETLRTRLARGEVLASVATGELSEPDAERTGLVATHAYAVLDVRSVDNPWSHLRWRGNYSELDTVHWTQKLRTELHYSPD</sequence>
<dbReference type="InterPro" id="IPR036181">
    <property type="entry name" value="MIT_dom_sf"/>
</dbReference>
<organism evidence="6 7">
    <name type="scientific">Operophtera brumata</name>
    <name type="common">Winter moth</name>
    <name type="synonym">Phalaena brumata</name>
    <dbReference type="NCBI Taxonomy" id="104452"/>
    <lineage>
        <taxon>Eukaryota</taxon>
        <taxon>Metazoa</taxon>
        <taxon>Ecdysozoa</taxon>
        <taxon>Arthropoda</taxon>
        <taxon>Hexapoda</taxon>
        <taxon>Insecta</taxon>
        <taxon>Pterygota</taxon>
        <taxon>Neoptera</taxon>
        <taxon>Endopterygota</taxon>
        <taxon>Lepidoptera</taxon>
        <taxon>Glossata</taxon>
        <taxon>Ditrysia</taxon>
        <taxon>Geometroidea</taxon>
        <taxon>Geometridae</taxon>
        <taxon>Larentiinae</taxon>
        <taxon>Operophtera</taxon>
    </lineage>
</organism>
<name>A0A0L7KV79_OPEBR</name>
<dbReference type="SUPFAM" id="SSF54001">
    <property type="entry name" value="Cysteine proteinases"/>
    <property type="match status" value="1"/>
</dbReference>
<evidence type="ECO:0000256" key="2">
    <source>
        <dbReference type="ARBA" id="ARBA00022801"/>
    </source>
</evidence>
<dbReference type="STRING" id="104452.A0A0L7KV79"/>
<dbReference type="InterPro" id="IPR001300">
    <property type="entry name" value="Peptidase_C2_calpain_cat"/>
</dbReference>
<evidence type="ECO:0000313" key="7">
    <source>
        <dbReference type="Proteomes" id="UP000037510"/>
    </source>
</evidence>
<dbReference type="PROSITE" id="PS50203">
    <property type="entry name" value="CALPAIN_CAT"/>
    <property type="match status" value="1"/>
</dbReference>
<keyword evidence="1" id="KW-0645">Protease</keyword>
<dbReference type="InterPro" id="IPR007330">
    <property type="entry name" value="MIT_dom"/>
</dbReference>
<feature type="domain" description="Calpain catalytic" evidence="5">
    <location>
        <begin position="173"/>
        <end position="341"/>
    </location>
</feature>
<dbReference type="Pfam" id="PF04212">
    <property type="entry name" value="MIT"/>
    <property type="match status" value="1"/>
</dbReference>
<dbReference type="Pfam" id="PF00648">
    <property type="entry name" value="Peptidase_C2"/>
    <property type="match status" value="1"/>
</dbReference>
<dbReference type="InterPro" id="IPR038765">
    <property type="entry name" value="Papain-like_cys_pep_sf"/>
</dbReference>
<dbReference type="Proteomes" id="UP000037510">
    <property type="component" value="Unassembled WGS sequence"/>
</dbReference>
<comment type="caution">
    <text evidence="6">The sequence shown here is derived from an EMBL/GenBank/DDBJ whole genome shotgun (WGS) entry which is preliminary data.</text>
</comment>
<dbReference type="GO" id="GO:0004198">
    <property type="term" value="F:calcium-dependent cysteine-type endopeptidase activity"/>
    <property type="evidence" value="ECO:0007669"/>
    <property type="project" value="InterPro"/>
</dbReference>
<dbReference type="PANTHER" id="PTHR46143:SF1">
    <property type="entry name" value="CALPAIN-7"/>
    <property type="match status" value="1"/>
</dbReference>
<evidence type="ECO:0000256" key="3">
    <source>
        <dbReference type="ARBA" id="ARBA00022807"/>
    </source>
</evidence>
<keyword evidence="2" id="KW-0378">Hydrolase</keyword>
<protein>
    <recommendedName>
        <fullName evidence="5">Calpain catalytic domain-containing protein</fullName>
    </recommendedName>
</protein>
<feature type="non-terminal residue" evidence="6">
    <location>
        <position position="341"/>
    </location>
</feature>
<evidence type="ECO:0000256" key="4">
    <source>
        <dbReference type="PROSITE-ProRule" id="PRU00239"/>
    </source>
</evidence>
<comment type="caution">
    <text evidence="4">Lacks conserved residue(s) required for the propagation of feature annotation.</text>
</comment>
<dbReference type="SUPFAM" id="SSF116846">
    <property type="entry name" value="MIT domain"/>
    <property type="match status" value="1"/>
</dbReference>
<accession>A0A0L7KV79</accession>
<proteinExistence type="predicted"/>
<dbReference type="EMBL" id="JTDY01005450">
    <property type="protein sequence ID" value="KOB66991.1"/>
    <property type="molecule type" value="Genomic_DNA"/>
</dbReference>
<dbReference type="AlphaFoldDB" id="A0A0L7KV79"/>
<evidence type="ECO:0000313" key="6">
    <source>
        <dbReference type="EMBL" id="KOB66991.1"/>
    </source>
</evidence>
<dbReference type="InterPro" id="IPR051297">
    <property type="entry name" value="PalB/RIM13"/>
</dbReference>
<dbReference type="PANTHER" id="PTHR46143">
    <property type="entry name" value="CALPAIN-7"/>
    <property type="match status" value="1"/>
</dbReference>
<dbReference type="GO" id="GO:0006508">
    <property type="term" value="P:proteolysis"/>
    <property type="evidence" value="ECO:0007669"/>
    <property type="project" value="UniProtKB-KW"/>
</dbReference>
<evidence type="ECO:0000256" key="1">
    <source>
        <dbReference type="ARBA" id="ARBA00022670"/>
    </source>
</evidence>
<keyword evidence="7" id="KW-1185">Reference proteome</keyword>
<dbReference type="Gene3D" id="1.20.58.80">
    <property type="entry name" value="Phosphotransferase system, lactose/cellobiose-type IIA subunit"/>
    <property type="match status" value="1"/>
</dbReference>
<dbReference type="Gene3D" id="3.90.70.10">
    <property type="entry name" value="Cysteine proteinases"/>
    <property type="match status" value="1"/>
</dbReference>
<dbReference type="SMART" id="SM00230">
    <property type="entry name" value="CysPc"/>
    <property type="match status" value="1"/>
</dbReference>
<keyword evidence="3" id="KW-0788">Thiol protease</keyword>
<evidence type="ECO:0000259" key="5">
    <source>
        <dbReference type="PROSITE" id="PS50203"/>
    </source>
</evidence>
<reference evidence="6 7" key="1">
    <citation type="journal article" date="2015" name="Genome Biol. Evol.">
        <title>The genome of winter moth (Operophtera brumata) provides a genomic perspective on sexual dimorphism and phenology.</title>
        <authorList>
            <person name="Derks M.F."/>
            <person name="Smit S."/>
            <person name="Salis L."/>
            <person name="Schijlen E."/>
            <person name="Bossers A."/>
            <person name="Mateman C."/>
            <person name="Pijl A.S."/>
            <person name="de Ridder D."/>
            <person name="Groenen M.A."/>
            <person name="Visser M.E."/>
            <person name="Megens H.J."/>
        </authorList>
    </citation>
    <scope>NUCLEOTIDE SEQUENCE [LARGE SCALE GENOMIC DNA]</scope>
    <source>
        <strain evidence="6">WM2013NL</strain>
        <tissue evidence="6">Head and thorax</tissue>
    </source>
</reference>